<accession>A0ABR1BUT4</accession>
<evidence type="ECO:0000313" key="3">
    <source>
        <dbReference type="Proteomes" id="UP001303046"/>
    </source>
</evidence>
<organism evidence="2 3">
    <name type="scientific">Necator americanus</name>
    <name type="common">Human hookworm</name>
    <dbReference type="NCBI Taxonomy" id="51031"/>
    <lineage>
        <taxon>Eukaryota</taxon>
        <taxon>Metazoa</taxon>
        <taxon>Ecdysozoa</taxon>
        <taxon>Nematoda</taxon>
        <taxon>Chromadorea</taxon>
        <taxon>Rhabditida</taxon>
        <taxon>Rhabditina</taxon>
        <taxon>Rhabditomorpha</taxon>
        <taxon>Strongyloidea</taxon>
        <taxon>Ancylostomatidae</taxon>
        <taxon>Bunostominae</taxon>
        <taxon>Necator</taxon>
    </lineage>
</organism>
<dbReference type="EMBL" id="JAVFWL010000001">
    <property type="protein sequence ID" value="KAK6728985.1"/>
    <property type="molecule type" value="Genomic_DNA"/>
</dbReference>
<feature type="transmembrane region" description="Helical" evidence="1">
    <location>
        <begin position="64"/>
        <end position="84"/>
    </location>
</feature>
<evidence type="ECO:0000256" key="1">
    <source>
        <dbReference type="SAM" id="Phobius"/>
    </source>
</evidence>
<protein>
    <submittedName>
        <fullName evidence="2">Uncharacterized protein</fullName>
    </submittedName>
</protein>
<keyword evidence="1" id="KW-1133">Transmembrane helix</keyword>
<reference evidence="2 3" key="1">
    <citation type="submission" date="2023-08" db="EMBL/GenBank/DDBJ databases">
        <title>A Necator americanus chromosomal reference genome.</title>
        <authorList>
            <person name="Ilik V."/>
            <person name="Petrzelkova K.J."/>
            <person name="Pardy F."/>
            <person name="Fuh T."/>
            <person name="Niatou-Singa F.S."/>
            <person name="Gouil Q."/>
            <person name="Baker L."/>
            <person name="Ritchie M.E."/>
            <person name="Jex A.R."/>
            <person name="Gazzola D."/>
            <person name="Li H."/>
            <person name="Toshio Fujiwara R."/>
            <person name="Zhan B."/>
            <person name="Aroian R.V."/>
            <person name="Pafco B."/>
            <person name="Schwarz E.M."/>
        </authorList>
    </citation>
    <scope>NUCLEOTIDE SEQUENCE [LARGE SCALE GENOMIC DNA]</scope>
    <source>
        <strain evidence="2 3">Aroian</strain>
        <tissue evidence="2">Whole animal</tissue>
    </source>
</reference>
<dbReference type="Proteomes" id="UP001303046">
    <property type="component" value="Unassembled WGS sequence"/>
</dbReference>
<keyword evidence="3" id="KW-1185">Reference proteome</keyword>
<proteinExistence type="predicted"/>
<sequence length="91" mass="10270">MVLSSTEALRMARDAAKQRVEVKTGIRTGEDACWNSFRRYRHVHKCMVPTVIARHAISSPRLSVVSNGVILSCTVLWISMLAPAELEEMHY</sequence>
<comment type="caution">
    <text evidence="2">The sequence shown here is derived from an EMBL/GenBank/DDBJ whole genome shotgun (WGS) entry which is preliminary data.</text>
</comment>
<gene>
    <name evidence="2" type="primary">Necator_chrI.g2316</name>
    <name evidence="2" type="ORF">RB195_006189</name>
</gene>
<keyword evidence="1" id="KW-0472">Membrane</keyword>
<evidence type="ECO:0000313" key="2">
    <source>
        <dbReference type="EMBL" id="KAK6728985.1"/>
    </source>
</evidence>
<name>A0ABR1BUT4_NECAM</name>
<keyword evidence="1" id="KW-0812">Transmembrane</keyword>